<keyword evidence="3" id="KW-0677">Repeat</keyword>
<dbReference type="InterPro" id="IPR026961">
    <property type="entry name" value="PGG_dom"/>
</dbReference>
<comment type="subcellular location">
    <subcellularLocation>
        <location evidence="1">Membrane</location>
        <topology evidence="1">Multi-pass membrane protein</topology>
    </subcellularLocation>
</comment>
<feature type="compositionally biased region" description="Polar residues" evidence="8">
    <location>
        <begin position="311"/>
        <end position="324"/>
    </location>
</feature>
<feature type="repeat" description="ANK" evidence="7">
    <location>
        <begin position="131"/>
        <end position="163"/>
    </location>
</feature>
<feature type="domain" description="PGG" evidence="10">
    <location>
        <begin position="489"/>
        <end position="569"/>
    </location>
</feature>
<accession>A0A0E0LKP0</accession>
<evidence type="ECO:0000256" key="6">
    <source>
        <dbReference type="ARBA" id="ARBA00023136"/>
    </source>
</evidence>
<dbReference type="PANTHER" id="PTHR24186:SF50">
    <property type="entry name" value="ANKYRIN REPEAT-CONTAINING PROTEIN ITN1-LIKE ISOFORM X1"/>
    <property type="match status" value="1"/>
</dbReference>
<evidence type="ECO:0000256" key="9">
    <source>
        <dbReference type="SAM" id="Phobius"/>
    </source>
</evidence>
<name>A0A0E0LKP0_ORYPU</name>
<protein>
    <recommendedName>
        <fullName evidence="10">PGG domain-containing protein</fullName>
    </recommendedName>
</protein>
<dbReference type="PROSITE" id="PS50088">
    <property type="entry name" value="ANK_REPEAT"/>
    <property type="match status" value="2"/>
</dbReference>
<feature type="transmembrane region" description="Helical" evidence="9">
    <location>
        <begin position="491"/>
        <end position="514"/>
    </location>
</feature>
<dbReference type="Gene3D" id="1.25.40.20">
    <property type="entry name" value="Ankyrin repeat-containing domain"/>
    <property type="match status" value="3"/>
</dbReference>
<dbReference type="OMA" id="AYETDNA"/>
<reference evidence="11" key="1">
    <citation type="submission" date="2015-04" db="UniProtKB">
        <authorList>
            <consortium name="EnsemblPlants"/>
        </authorList>
    </citation>
    <scope>IDENTIFICATION</scope>
</reference>
<keyword evidence="12" id="KW-1185">Reference proteome</keyword>
<evidence type="ECO:0000256" key="3">
    <source>
        <dbReference type="ARBA" id="ARBA00022737"/>
    </source>
</evidence>
<reference evidence="11" key="2">
    <citation type="submission" date="2018-05" db="EMBL/GenBank/DDBJ databases">
        <title>OpunRS2 (Oryza punctata Reference Sequence Version 2).</title>
        <authorList>
            <person name="Zhang J."/>
            <person name="Kudrna D."/>
            <person name="Lee S."/>
            <person name="Talag J."/>
            <person name="Welchert J."/>
            <person name="Wing R.A."/>
        </authorList>
    </citation>
    <scope>NUCLEOTIDE SEQUENCE [LARGE SCALE GENOMIC DNA]</scope>
</reference>
<organism evidence="11">
    <name type="scientific">Oryza punctata</name>
    <name type="common">Red rice</name>
    <dbReference type="NCBI Taxonomy" id="4537"/>
    <lineage>
        <taxon>Eukaryota</taxon>
        <taxon>Viridiplantae</taxon>
        <taxon>Streptophyta</taxon>
        <taxon>Embryophyta</taxon>
        <taxon>Tracheophyta</taxon>
        <taxon>Spermatophyta</taxon>
        <taxon>Magnoliopsida</taxon>
        <taxon>Liliopsida</taxon>
        <taxon>Poales</taxon>
        <taxon>Poaceae</taxon>
        <taxon>BOP clade</taxon>
        <taxon>Oryzoideae</taxon>
        <taxon>Oryzeae</taxon>
        <taxon>Oryzinae</taxon>
        <taxon>Oryza</taxon>
    </lineage>
</organism>
<dbReference type="Proteomes" id="UP000026962">
    <property type="component" value="Chromosome 7"/>
</dbReference>
<dbReference type="HOGENOM" id="CLU_000134_36_5_1"/>
<sequence>MAGAAANEADQQAAPPASDPANARPQVDPQLLMAARLGNSKRLKALLGLNKDEAVVVVDVVPLQRTPSAAEAAGAGDVGPTTSAASLDGVTTEGSSLLHVVAACGDSDKFRDCAMLIYHMAERLLVARNGKGETPLHCAAGAGNAEMISYLIDFAASGDRNTEAEKAEKKVAYLRVHNKCGETALHHAVRAAAAAAGKKDDKMKKQLMALDCINRLMAADPQLAAIPLPNIAKAASPLYLAISLGEIGIAQHLFVKSDGNLSCSGPNGRNVLHAAVSHDQDDNKDQALQALPMVLEWLENKKLKTPGVDMQQLTSQRDNDNGSTPLHLAASMAGLPSLGSKSAGPSATSLLLEANESSAYQPDNQGRYPIHAAASAGSLEAVKALLDKCSDCATLRDARGRTFLHAAVEKKRSGVVRHVRRSTGLSSILNLQDDNGDTRCTPLSDPSIRIRKLLWILRAPFGESRGDLFDEKHAKIIVESKRDMEKMSENVTAAAQVLALFSVLITTVTFASAFTLPGGYRSAGDDGGAAGTPVLARRGSYAFDAFILADALAFVCSFVATARLLYAGVPAFSLGSRFRSINGWKYSDQLPL</sequence>
<feature type="region of interest" description="Disordered" evidence="8">
    <location>
        <begin position="1"/>
        <end position="25"/>
    </location>
</feature>
<evidence type="ECO:0000256" key="5">
    <source>
        <dbReference type="ARBA" id="ARBA00023043"/>
    </source>
</evidence>
<feature type="region of interest" description="Disordered" evidence="8">
    <location>
        <begin position="308"/>
        <end position="328"/>
    </location>
</feature>
<evidence type="ECO:0000256" key="2">
    <source>
        <dbReference type="ARBA" id="ARBA00022692"/>
    </source>
</evidence>
<dbReference type="Pfam" id="PF13962">
    <property type="entry name" value="PGG"/>
    <property type="match status" value="1"/>
</dbReference>
<dbReference type="Gramene" id="OPUNC07G13280.1">
    <property type="protein sequence ID" value="OPUNC07G13280.1"/>
    <property type="gene ID" value="OPUNC07G13280"/>
</dbReference>
<dbReference type="PROSITE" id="PS50297">
    <property type="entry name" value="ANK_REP_REGION"/>
    <property type="match status" value="2"/>
</dbReference>
<evidence type="ECO:0000256" key="1">
    <source>
        <dbReference type="ARBA" id="ARBA00004141"/>
    </source>
</evidence>
<feature type="transmembrane region" description="Helical" evidence="9">
    <location>
        <begin position="545"/>
        <end position="569"/>
    </location>
</feature>
<dbReference type="GO" id="GO:0005886">
    <property type="term" value="C:plasma membrane"/>
    <property type="evidence" value="ECO:0007669"/>
    <property type="project" value="TreeGrafter"/>
</dbReference>
<keyword evidence="2 9" id="KW-0812">Transmembrane</keyword>
<evidence type="ECO:0000256" key="8">
    <source>
        <dbReference type="SAM" id="MobiDB-lite"/>
    </source>
</evidence>
<keyword evidence="6 9" id="KW-0472">Membrane</keyword>
<evidence type="ECO:0000313" key="12">
    <source>
        <dbReference type="Proteomes" id="UP000026962"/>
    </source>
</evidence>
<dbReference type="eggNOG" id="KOG0504">
    <property type="taxonomic scope" value="Eukaryota"/>
</dbReference>
<evidence type="ECO:0000256" key="7">
    <source>
        <dbReference type="PROSITE-ProRule" id="PRU00023"/>
    </source>
</evidence>
<keyword evidence="5 7" id="KW-0040">ANK repeat</keyword>
<dbReference type="PANTHER" id="PTHR24186">
    <property type="entry name" value="PROTEIN PHOSPHATASE 1 REGULATORY SUBUNIT"/>
    <property type="match status" value="1"/>
</dbReference>
<feature type="repeat" description="ANK" evidence="7">
    <location>
        <begin position="365"/>
        <end position="397"/>
    </location>
</feature>
<evidence type="ECO:0000259" key="10">
    <source>
        <dbReference type="Pfam" id="PF13962"/>
    </source>
</evidence>
<keyword evidence="4 9" id="KW-1133">Transmembrane helix</keyword>
<dbReference type="InterPro" id="IPR002110">
    <property type="entry name" value="Ankyrin_rpt"/>
</dbReference>
<dbReference type="InterPro" id="IPR036770">
    <property type="entry name" value="Ankyrin_rpt-contain_sf"/>
</dbReference>
<dbReference type="Pfam" id="PF12796">
    <property type="entry name" value="Ank_2"/>
    <property type="match status" value="2"/>
</dbReference>
<dbReference type="SUPFAM" id="SSF48403">
    <property type="entry name" value="Ankyrin repeat"/>
    <property type="match status" value="1"/>
</dbReference>
<dbReference type="SMART" id="SM00248">
    <property type="entry name" value="ANK"/>
    <property type="match status" value="7"/>
</dbReference>
<dbReference type="EnsemblPlants" id="OPUNC07G13280.1">
    <property type="protein sequence ID" value="OPUNC07G13280.1"/>
    <property type="gene ID" value="OPUNC07G13280"/>
</dbReference>
<dbReference type="AlphaFoldDB" id="A0A0E0LKP0"/>
<dbReference type="STRING" id="4537.A0A0E0LKP0"/>
<evidence type="ECO:0000256" key="4">
    <source>
        <dbReference type="ARBA" id="ARBA00022989"/>
    </source>
</evidence>
<evidence type="ECO:0000313" key="11">
    <source>
        <dbReference type="EnsemblPlants" id="OPUNC07G13280.1"/>
    </source>
</evidence>
<proteinExistence type="predicted"/>